<evidence type="ECO:0000313" key="1">
    <source>
        <dbReference type="EMBL" id="MBB6172081.1"/>
    </source>
</evidence>
<proteinExistence type="predicted"/>
<dbReference type="AlphaFoldDB" id="A0A7W9YIF2"/>
<organism evidence="1 2">
    <name type="scientific">Nocardiopsis mwathae</name>
    <dbReference type="NCBI Taxonomy" id="1472723"/>
    <lineage>
        <taxon>Bacteria</taxon>
        <taxon>Bacillati</taxon>
        <taxon>Actinomycetota</taxon>
        <taxon>Actinomycetes</taxon>
        <taxon>Streptosporangiales</taxon>
        <taxon>Nocardiopsidaceae</taxon>
        <taxon>Nocardiopsis</taxon>
    </lineage>
</organism>
<dbReference type="EMBL" id="JACHDS010000001">
    <property type="protein sequence ID" value="MBB6172081.1"/>
    <property type="molecule type" value="Genomic_DNA"/>
</dbReference>
<accession>A0A7W9YIF2</accession>
<comment type="caution">
    <text evidence="1">The sequence shown here is derived from an EMBL/GenBank/DDBJ whole genome shotgun (WGS) entry which is preliminary data.</text>
</comment>
<reference evidence="1 2" key="1">
    <citation type="submission" date="2020-08" db="EMBL/GenBank/DDBJ databases">
        <title>Sequencing the genomes of 1000 actinobacteria strains.</title>
        <authorList>
            <person name="Klenk H.-P."/>
        </authorList>
    </citation>
    <scope>NUCLEOTIDE SEQUENCE [LARGE SCALE GENOMIC DNA]</scope>
    <source>
        <strain evidence="1 2">DSM 46659</strain>
    </source>
</reference>
<dbReference type="RefSeq" id="WP_184075433.1">
    <property type="nucleotide sequence ID" value="NZ_JACHDS010000001.1"/>
</dbReference>
<protein>
    <submittedName>
        <fullName evidence="1">Uncharacterized protein</fullName>
    </submittedName>
</protein>
<sequence>MRELITVWRRSTAAELCWIAPDGPTGIPVVPLLWDDRPCVALPLAHLAAVDTMTSGTAAFAVTGERPGGAPAMVAAGRVDIRFDLEGEGFVDHLLDQEAVKYPPTRLRSDSMMARRENWWWLARVLITLADVENVRELPGRSRPEDALLVRPDERGTHGRGPRPDLPRVDVVTAREWPQDPGATADLWERGGSPLEGAGEPAFAFSHAHSPDRERWERWHRTGTLIGEELRVAAGAGGPTAGLRPFGVIERFRNHRDVARRCRRGIAAAESRLVDSP</sequence>
<keyword evidence="2" id="KW-1185">Reference proteome</keyword>
<evidence type="ECO:0000313" key="2">
    <source>
        <dbReference type="Proteomes" id="UP000546642"/>
    </source>
</evidence>
<name>A0A7W9YIF2_9ACTN</name>
<gene>
    <name evidence="1" type="ORF">HNR23_002141</name>
</gene>
<dbReference type="Proteomes" id="UP000546642">
    <property type="component" value="Unassembled WGS sequence"/>
</dbReference>